<dbReference type="Gene3D" id="3.90.226.10">
    <property type="entry name" value="2-enoyl-CoA Hydratase, Chain A, domain 1"/>
    <property type="match status" value="1"/>
</dbReference>
<accession>A0A1I2BBG6</accession>
<comment type="similarity">
    <text evidence="1 3">Belongs to the enoyl-CoA hydratase/isomerase family.</text>
</comment>
<dbReference type="Proteomes" id="UP000199516">
    <property type="component" value="Unassembled WGS sequence"/>
</dbReference>
<dbReference type="RefSeq" id="WP_245757816.1">
    <property type="nucleotide sequence ID" value="NZ_FONT01000002.1"/>
</dbReference>
<name>A0A1I2BBG6_9BACI</name>
<evidence type="ECO:0000256" key="2">
    <source>
        <dbReference type="ARBA" id="ARBA00023239"/>
    </source>
</evidence>
<gene>
    <name evidence="4" type="ORF">SAMN05192532_102205</name>
</gene>
<dbReference type="GO" id="GO:0016836">
    <property type="term" value="F:hydro-lyase activity"/>
    <property type="evidence" value="ECO:0007669"/>
    <property type="project" value="UniProtKB-ARBA"/>
</dbReference>
<evidence type="ECO:0000256" key="1">
    <source>
        <dbReference type="ARBA" id="ARBA00005254"/>
    </source>
</evidence>
<dbReference type="PANTHER" id="PTHR11941:SF175">
    <property type="entry name" value="ENOYL-COA HYDRATASE-RELATED"/>
    <property type="match status" value="1"/>
</dbReference>
<dbReference type="FunFam" id="3.90.226.10:FF:000009">
    <property type="entry name" value="Carnitinyl-CoA dehydratase"/>
    <property type="match status" value="1"/>
</dbReference>
<evidence type="ECO:0000313" key="5">
    <source>
        <dbReference type="Proteomes" id="UP000199516"/>
    </source>
</evidence>
<dbReference type="InterPro" id="IPR001753">
    <property type="entry name" value="Enoyl-CoA_hydra/iso"/>
</dbReference>
<dbReference type="GO" id="GO:0006635">
    <property type="term" value="P:fatty acid beta-oxidation"/>
    <property type="evidence" value="ECO:0007669"/>
    <property type="project" value="TreeGrafter"/>
</dbReference>
<reference evidence="4 5" key="1">
    <citation type="submission" date="2016-10" db="EMBL/GenBank/DDBJ databases">
        <authorList>
            <person name="de Groot N.N."/>
        </authorList>
    </citation>
    <scope>NUCLEOTIDE SEQUENCE [LARGE SCALE GENOMIC DNA]</scope>
    <source>
        <strain evidence="4 5">DSM 23995</strain>
    </source>
</reference>
<evidence type="ECO:0000256" key="3">
    <source>
        <dbReference type="RuleBase" id="RU003707"/>
    </source>
</evidence>
<dbReference type="InterPro" id="IPR018376">
    <property type="entry name" value="Enoyl-CoA_hyd/isom_CS"/>
</dbReference>
<keyword evidence="2" id="KW-0456">Lyase</keyword>
<dbReference type="AlphaFoldDB" id="A0A1I2BBG6"/>
<dbReference type="Pfam" id="PF00378">
    <property type="entry name" value="ECH_1"/>
    <property type="match status" value="1"/>
</dbReference>
<proteinExistence type="inferred from homology"/>
<dbReference type="FunFam" id="1.10.12.10:FF:000001">
    <property type="entry name" value="Probable enoyl-CoA hydratase, mitochondrial"/>
    <property type="match status" value="1"/>
</dbReference>
<dbReference type="NCBIfam" id="NF005803">
    <property type="entry name" value="PRK07658.1"/>
    <property type="match status" value="1"/>
</dbReference>
<dbReference type="PROSITE" id="PS00166">
    <property type="entry name" value="ENOYL_COA_HYDRATASE"/>
    <property type="match status" value="1"/>
</dbReference>
<dbReference type="PANTHER" id="PTHR11941">
    <property type="entry name" value="ENOYL-COA HYDRATASE-RELATED"/>
    <property type="match status" value="1"/>
</dbReference>
<evidence type="ECO:0000313" key="4">
    <source>
        <dbReference type="EMBL" id="SFE53501.1"/>
    </source>
</evidence>
<organism evidence="4 5">
    <name type="scientific">Alteribacillus iranensis</name>
    <dbReference type="NCBI Taxonomy" id="930128"/>
    <lineage>
        <taxon>Bacteria</taxon>
        <taxon>Bacillati</taxon>
        <taxon>Bacillota</taxon>
        <taxon>Bacilli</taxon>
        <taxon>Bacillales</taxon>
        <taxon>Bacillaceae</taxon>
        <taxon>Alteribacillus</taxon>
    </lineage>
</organism>
<dbReference type="SUPFAM" id="SSF52096">
    <property type="entry name" value="ClpP/crotonase"/>
    <property type="match status" value="1"/>
</dbReference>
<dbReference type="InterPro" id="IPR029045">
    <property type="entry name" value="ClpP/crotonase-like_dom_sf"/>
</dbReference>
<dbReference type="EMBL" id="FONT01000002">
    <property type="protein sequence ID" value="SFE53501.1"/>
    <property type="molecule type" value="Genomic_DNA"/>
</dbReference>
<keyword evidence="5" id="KW-1185">Reference proteome</keyword>
<protein>
    <submittedName>
        <fullName evidence="4">Enoyl-CoA hydratase</fullName>
    </submittedName>
</protein>
<dbReference type="STRING" id="930128.SAMN05192532_102205"/>
<dbReference type="CDD" id="cd06558">
    <property type="entry name" value="crotonase-like"/>
    <property type="match status" value="1"/>
</dbReference>
<sequence length="267" mass="28768">MAQANAVNFEKIKVEVEESYAIVYINNPPANALNTETIRELSSCIDHLASQENVKAILLTGEGKFFIAGADIKEFQDGFNKAEVGKTMAEEAQAVFQKIENLSIPVIAAINGACLGGGLELAMSCHMRIASHEAVIGQPELNLGLIPGFGGTQRLPRLTNKAKALELILLSKNVKGEEAEKLGIVNKSVDKEDVLQEARQWAETIATQKSASSVAATLKAVTNGLNNGLTEGLQEEAHLFGGLFETEDMQEGVTAFIEKRKPVFKDT</sequence>